<reference evidence="1 2" key="1">
    <citation type="submission" date="2014-06" db="EMBL/GenBank/DDBJ databases">
        <title>Whole Genome Sequences of Three Symbiotic Endozoicomonas Bacteria.</title>
        <authorList>
            <person name="Neave M.J."/>
            <person name="Apprill A."/>
            <person name="Voolstra C.R."/>
        </authorList>
    </citation>
    <scope>NUCLEOTIDE SEQUENCE [LARGE SCALE GENOMIC DNA]</scope>
    <source>
        <strain evidence="1 2">DSM 25634</strain>
    </source>
</reference>
<evidence type="ECO:0000313" key="1">
    <source>
        <dbReference type="EMBL" id="KEQ13134.1"/>
    </source>
</evidence>
<keyword evidence="2" id="KW-1185">Reference proteome</keyword>
<evidence type="ECO:0000313" key="2">
    <source>
        <dbReference type="Proteomes" id="UP000028073"/>
    </source>
</evidence>
<dbReference type="RefSeq" id="WP_034842303.1">
    <property type="nucleotide sequence ID" value="NZ_JOKH01000009.1"/>
</dbReference>
<gene>
    <name evidence="1" type="ORF">GZ78_26665</name>
</gene>
<proteinExistence type="predicted"/>
<dbReference type="STRING" id="1137799.GZ78_26665"/>
<dbReference type="AlphaFoldDB" id="A0A081N3W1"/>
<dbReference type="EMBL" id="JOKH01000009">
    <property type="protein sequence ID" value="KEQ13134.1"/>
    <property type="molecule type" value="Genomic_DNA"/>
</dbReference>
<organism evidence="1 2">
    <name type="scientific">Endozoicomonas numazuensis</name>
    <dbReference type="NCBI Taxonomy" id="1137799"/>
    <lineage>
        <taxon>Bacteria</taxon>
        <taxon>Pseudomonadati</taxon>
        <taxon>Pseudomonadota</taxon>
        <taxon>Gammaproteobacteria</taxon>
        <taxon>Oceanospirillales</taxon>
        <taxon>Endozoicomonadaceae</taxon>
        <taxon>Endozoicomonas</taxon>
    </lineage>
</organism>
<sequence length="97" mass="11165">MDKDLNQLLQTEPTHRSPLNIGIIHKSFATMGISRNHYLGLRPAANPLHESERERILLAFLKNHNQAFAKARNQEELIKKVSAFSWELINLHLLPDC</sequence>
<name>A0A081N3W1_9GAMM</name>
<dbReference type="Proteomes" id="UP000028073">
    <property type="component" value="Unassembled WGS sequence"/>
</dbReference>
<comment type="caution">
    <text evidence="1">The sequence shown here is derived from an EMBL/GenBank/DDBJ whole genome shotgun (WGS) entry which is preliminary data.</text>
</comment>
<protein>
    <submittedName>
        <fullName evidence="1">Uncharacterized protein</fullName>
    </submittedName>
</protein>
<accession>A0A081N3W1</accession>